<dbReference type="Gene3D" id="3.30.565.10">
    <property type="entry name" value="Histidine kinase-like ATPase, C-terminal domain"/>
    <property type="match status" value="1"/>
</dbReference>
<feature type="domain" description="Response regulatory" evidence="8">
    <location>
        <begin position="1124"/>
        <end position="1239"/>
    </location>
</feature>
<dbReference type="Pfam" id="PF00072">
    <property type="entry name" value="Response_reg"/>
    <property type="match status" value="1"/>
</dbReference>
<dbReference type="InterPro" id="IPR000014">
    <property type="entry name" value="PAS"/>
</dbReference>
<dbReference type="SMART" id="SM00388">
    <property type="entry name" value="HisKA"/>
    <property type="match status" value="1"/>
</dbReference>
<dbReference type="Pfam" id="PF08447">
    <property type="entry name" value="PAS_3"/>
    <property type="match status" value="2"/>
</dbReference>
<dbReference type="InterPro" id="IPR013655">
    <property type="entry name" value="PAS_fold_3"/>
</dbReference>
<dbReference type="SMART" id="SM00387">
    <property type="entry name" value="HATPase_c"/>
    <property type="match status" value="1"/>
</dbReference>
<dbReference type="InterPro" id="IPR035965">
    <property type="entry name" value="PAS-like_dom_sf"/>
</dbReference>
<dbReference type="CDD" id="cd00082">
    <property type="entry name" value="HisKA"/>
    <property type="match status" value="1"/>
</dbReference>
<feature type="domain" description="PAS" evidence="9">
    <location>
        <begin position="739"/>
        <end position="794"/>
    </location>
</feature>
<dbReference type="InterPro" id="IPR004358">
    <property type="entry name" value="Sig_transdc_His_kin-like_C"/>
</dbReference>
<protein>
    <recommendedName>
        <fullName evidence="2">histidine kinase</fullName>
        <ecNumber evidence="2">2.7.13.3</ecNumber>
    </recommendedName>
</protein>
<dbReference type="Pfam" id="PF02518">
    <property type="entry name" value="HATPase_c"/>
    <property type="match status" value="1"/>
</dbReference>
<dbReference type="InterPro" id="IPR005467">
    <property type="entry name" value="His_kinase_dom"/>
</dbReference>
<dbReference type="SUPFAM" id="SSF52172">
    <property type="entry name" value="CheY-like"/>
    <property type="match status" value="1"/>
</dbReference>
<dbReference type="GO" id="GO:0006355">
    <property type="term" value="P:regulation of DNA-templated transcription"/>
    <property type="evidence" value="ECO:0007669"/>
    <property type="project" value="InterPro"/>
</dbReference>
<dbReference type="Pfam" id="PF08448">
    <property type="entry name" value="PAS_4"/>
    <property type="match status" value="1"/>
</dbReference>
<dbReference type="PROSITE" id="PS50112">
    <property type="entry name" value="PAS"/>
    <property type="match status" value="3"/>
</dbReference>
<dbReference type="InterPro" id="IPR013656">
    <property type="entry name" value="PAS_4"/>
</dbReference>
<comment type="catalytic activity">
    <reaction evidence="1">
        <text>ATP + protein L-histidine = ADP + protein N-phospho-L-histidine.</text>
        <dbReference type="EC" id="2.7.13.3"/>
    </reaction>
</comment>
<feature type="domain" description="PAC" evidence="10">
    <location>
        <begin position="416"/>
        <end position="469"/>
    </location>
</feature>
<evidence type="ECO:0000256" key="3">
    <source>
        <dbReference type="ARBA" id="ARBA00022553"/>
    </source>
</evidence>
<dbReference type="PRINTS" id="PR00344">
    <property type="entry name" value="BCTRLSENSOR"/>
</dbReference>
<dbReference type="Gene3D" id="3.40.50.2300">
    <property type="match status" value="1"/>
</dbReference>
<dbReference type="PANTHER" id="PTHR43304">
    <property type="entry name" value="PHYTOCHROME-LIKE PROTEIN CPH1"/>
    <property type="match status" value="1"/>
</dbReference>
<dbReference type="InterPro" id="IPR001789">
    <property type="entry name" value="Sig_transdc_resp-reg_receiver"/>
</dbReference>
<gene>
    <name evidence="11" type="ORF">DI555_21160</name>
</gene>
<dbReference type="CDD" id="cd00130">
    <property type="entry name" value="PAS"/>
    <property type="match status" value="3"/>
</dbReference>
<organism evidence="11 12">
    <name type="scientific">Novosphingobium pentaromativorans</name>
    <dbReference type="NCBI Taxonomy" id="205844"/>
    <lineage>
        <taxon>Bacteria</taxon>
        <taxon>Pseudomonadati</taxon>
        <taxon>Pseudomonadota</taxon>
        <taxon>Alphaproteobacteria</taxon>
        <taxon>Sphingomonadales</taxon>
        <taxon>Sphingomonadaceae</taxon>
        <taxon>Novosphingobium</taxon>
    </lineage>
</organism>
<keyword evidence="3 6" id="KW-0597">Phosphoprotein</keyword>
<sequence length="1241" mass="136591">MGSMMHGEGFAEGFLSHGGDLARRIAAHDWASTAIGPISGWQSSLKQTVAFMLPSPVPLVLLWGESGVMIYNDAYSRFAGARDSRLLGSDVRDGWQEVADFNDNVLKVGLGGGTLSYRDHVLTLHRDGKPEKVWLNLDYSPISGDDGAPAGVIAVVVETTEAHAARVALEESETRLRFLDDLGRAVRDCRSADQILAITTRMTAQHLGMSNCAYADMDEDGNGFTIRGDWNAPGSPSIVGHYRLSDFGALAIRELNADRPLIIADNRSELAPDEARTFQDIGITATICMPLIKEGSLIALMAIHDREAHDWTDYELGVIREVTERSWAHIQRVGAEGQLHEREAFNRQILDSAIDYGIVATDPDGRITLWNAGAAAMLGWSEAEMLGQPMATFFTPEDRAVGRPAAKRREALETGRAHDARWHLRKSGERFWGLSEMTPLRDAGGRAIGFVKLMRDRTPEHRAQEALDQSEDRLRRAQKAGGVGLFSIDIPANRINGTDEFWRIFGVEPNAEPGRTPPVERIEQLVIPDDQYLISTWARRQQGNTRLDVEYRIRRADTGEERVIARKADFEFDARGRAVRMIGVVQDVTDRRRIQRALEKSEAQFSTLAQNMPIQVWTARVDGQIDWFNDRVYAYTGRTRESLGSDGWNEVIHPDDRADSRVKWAHSVATGEVFETEFRLLDAEQGYRWHLSRALPLVDGHGETSAWIGTNTDIDAQKQAEAAYAQDRDRLWSISRDLMLVCDHTGLITAVNPSAERMLGWHEGEMLGRRIAAFVHPDDRAVTASALARLAGSAEAGLADAEPSDGGDSGLLGSGMLAFENRHRTRDGDYRLIAWTAVPDGGRIHAIGRDITEQRAVEEALRQSQKMEAVGQLTGGIAHDFNNLLQGITGSLDMMHNRLAQGRTGELERWLQGAKASADRAASLTHRLLAFSRRQPLDPRPVRANPLIASMEDMLRRTLGEQIDLELVLSGGLWQTRCDPNQLESAILNLVINARDAMPDGGKLTIETCNAHLDDHYVAQQRDLKPGQYVCIAISDTGVGMAREVSERAFEPFFTTKPMGQGTGLGLSMIYGFTRQSEGFARIYSEQGLGTCVKIFLPRHRGVEDLEDSAAEAGHLPAAVEGEVVLVVEDEAVVRGLIIEVLDELGYTAIEAADGPAGLEILQSGQRIDLLITDIGLPGLNGRQVADGGRAARPGLRVLFMTGYAENAALAAGFLEPGMAMITKPFAMDALAKRIRESIED</sequence>
<dbReference type="EC" id="2.7.13.3" evidence="2"/>
<dbReference type="FunFam" id="3.30.450.20:FF:000099">
    <property type="entry name" value="Sensory box sensor histidine kinase"/>
    <property type="match status" value="1"/>
</dbReference>
<dbReference type="InterPro" id="IPR052162">
    <property type="entry name" value="Sensor_kinase/Photoreceptor"/>
</dbReference>
<dbReference type="SUPFAM" id="SSF47384">
    <property type="entry name" value="Homodimeric domain of signal transducing histidine kinase"/>
    <property type="match status" value="1"/>
</dbReference>
<dbReference type="InterPro" id="IPR011006">
    <property type="entry name" value="CheY-like_superfamily"/>
</dbReference>
<evidence type="ECO:0000313" key="11">
    <source>
        <dbReference type="EMBL" id="PZQ51162.1"/>
    </source>
</evidence>
<dbReference type="SUPFAM" id="SSF55781">
    <property type="entry name" value="GAF domain-like"/>
    <property type="match status" value="1"/>
</dbReference>
<feature type="domain" description="PAC" evidence="10">
    <location>
        <begin position="674"/>
        <end position="726"/>
    </location>
</feature>
<dbReference type="SMART" id="SM00065">
    <property type="entry name" value="GAF"/>
    <property type="match status" value="1"/>
</dbReference>
<reference evidence="11 12" key="1">
    <citation type="submission" date="2017-08" db="EMBL/GenBank/DDBJ databases">
        <title>Infants hospitalized years apart are colonized by the same room-sourced microbial strains.</title>
        <authorList>
            <person name="Brooks B."/>
            <person name="Olm M.R."/>
            <person name="Firek B.A."/>
            <person name="Baker R."/>
            <person name="Thomas B.C."/>
            <person name="Morowitz M.J."/>
            <person name="Banfield J.F."/>
        </authorList>
    </citation>
    <scope>NUCLEOTIDE SEQUENCE [LARGE SCALE GENOMIC DNA]</scope>
    <source>
        <strain evidence="11">S2_005_002_R2_33</strain>
    </source>
</reference>
<evidence type="ECO:0000256" key="6">
    <source>
        <dbReference type="PROSITE-ProRule" id="PRU00169"/>
    </source>
</evidence>
<evidence type="ECO:0000256" key="2">
    <source>
        <dbReference type="ARBA" id="ARBA00012438"/>
    </source>
</evidence>
<dbReference type="SUPFAM" id="SSF55785">
    <property type="entry name" value="PYP-like sensor domain (PAS domain)"/>
    <property type="match status" value="5"/>
</dbReference>
<dbReference type="SUPFAM" id="SSF55874">
    <property type="entry name" value="ATPase domain of HSP90 chaperone/DNA topoisomerase II/histidine kinase"/>
    <property type="match status" value="1"/>
</dbReference>
<proteinExistence type="predicted"/>
<dbReference type="InterPro" id="IPR001610">
    <property type="entry name" value="PAC"/>
</dbReference>
<accession>A0A2W5NCD9</accession>
<evidence type="ECO:0000256" key="1">
    <source>
        <dbReference type="ARBA" id="ARBA00000085"/>
    </source>
</evidence>
<dbReference type="PROSITE" id="PS50110">
    <property type="entry name" value="RESPONSE_REGULATORY"/>
    <property type="match status" value="1"/>
</dbReference>
<feature type="domain" description="PAS" evidence="9">
    <location>
        <begin position="342"/>
        <end position="415"/>
    </location>
</feature>
<dbReference type="SMART" id="SM00091">
    <property type="entry name" value="PAS"/>
    <property type="match status" value="3"/>
</dbReference>
<evidence type="ECO:0000256" key="5">
    <source>
        <dbReference type="ARBA" id="ARBA00022777"/>
    </source>
</evidence>
<evidence type="ECO:0000256" key="4">
    <source>
        <dbReference type="ARBA" id="ARBA00022679"/>
    </source>
</evidence>
<evidence type="ECO:0000259" key="9">
    <source>
        <dbReference type="PROSITE" id="PS50112"/>
    </source>
</evidence>
<dbReference type="Pfam" id="PF00989">
    <property type="entry name" value="PAS"/>
    <property type="match status" value="2"/>
</dbReference>
<feature type="domain" description="Histidine kinase" evidence="7">
    <location>
        <begin position="876"/>
        <end position="1101"/>
    </location>
</feature>
<dbReference type="PROSITE" id="PS50113">
    <property type="entry name" value="PAC"/>
    <property type="match status" value="3"/>
</dbReference>
<dbReference type="InterPro" id="IPR029016">
    <property type="entry name" value="GAF-like_dom_sf"/>
</dbReference>
<dbReference type="Pfam" id="PF01590">
    <property type="entry name" value="GAF"/>
    <property type="match status" value="1"/>
</dbReference>
<dbReference type="NCBIfam" id="TIGR00229">
    <property type="entry name" value="sensory_box"/>
    <property type="match status" value="3"/>
</dbReference>
<dbReference type="SMART" id="SM00448">
    <property type="entry name" value="REC"/>
    <property type="match status" value="1"/>
</dbReference>
<dbReference type="InterPro" id="IPR000700">
    <property type="entry name" value="PAS-assoc_C"/>
</dbReference>
<feature type="domain" description="PAC" evidence="10">
    <location>
        <begin position="547"/>
        <end position="600"/>
    </location>
</feature>
<dbReference type="InterPro" id="IPR036890">
    <property type="entry name" value="HATPase_C_sf"/>
</dbReference>
<dbReference type="InterPro" id="IPR036097">
    <property type="entry name" value="HisK_dim/P_sf"/>
</dbReference>
<keyword evidence="4" id="KW-0808">Transferase</keyword>
<name>A0A2W5NCD9_9SPHN</name>
<comment type="caution">
    <text evidence="11">The sequence shown here is derived from an EMBL/GenBank/DDBJ whole genome shotgun (WGS) entry which is preliminary data.</text>
</comment>
<dbReference type="Gene3D" id="1.10.287.130">
    <property type="match status" value="1"/>
</dbReference>
<dbReference type="PROSITE" id="PS50109">
    <property type="entry name" value="HIS_KIN"/>
    <property type="match status" value="1"/>
</dbReference>
<evidence type="ECO:0000259" key="7">
    <source>
        <dbReference type="PROSITE" id="PS50109"/>
    </source>
</evidence>
<feature type="domain" description="PAS" evidence="9">
    <location>
        <begin position="601"/>
        <end position="657"/>
    </location>
</feature>
<dbReference type="InterPro" id="IPR003594">
    <property type="entry name" value="HATPase_dom"/>
</dbReference>
<dbReference type="GO" id="GO:0000155">
    <property type="term" value="F:phosphorelay sensor kinase activity"/>
    <property type="evidence" value="ECO:0007669"/>
    <property type="project" value="InterPro"/>
</dbReference>
<evidence type="ECO:0000259" key="8">
    <source>
        <dbReference type="PROSITE" id="PS50110"/>
    </source>
</evidence>
<evidence type="ECO:0000313" key="12">
    <source>
        <dbReference type="Proteomes" id="UP000249082"/>
    </source>
</evidence>
<dbReference type="Gene3D" id="2.10.70.100">
    <property type="match status" value="1"/>
</dbReference>
<dbReference type="AlphaFoldDB" id="A0A2W5NCD9"/>
<dbReference type="InterPro" id="IPR013767">
    <property type="entry name" value="PAS_fold"/>
</dbReference>
<dbReference type="Gene3D" id="3.30.450.20">
    <property type="entry name" value="PAS domain"/>
    <property type="match status" value="5"/>
</dbReference>
<dbReference type="Proteomes" id="UP000249082">
    <property type="component" value="Unassembled WGS sequence"/>
</dbReference>
<dbReference type="InterPro" id="IPR003018">
    <property type="entry name" value="GAF"/>
</dbReference>
<dbReference type="SMART" id="SM00086">
    <property type="entry name" value="PAC"/>
    <property type="match status" value="5"/>
</dbReference>
<dbReference type="Gene3D" id="3.30.450.40">
    <property type="match status" value="1"/>
</dbReference>
<dbReference type="PANTHER" id="PTHR43304:SF1">
    <property type="entry name" value="PAC DOMAIN-CONTAINING PROTEIN"/>
    <property type="match status" value="1"/>
</dbReference>
<keyword evidence="5 11" id="KW-0418">Kinase</keyword>
<dbReference type="EMBL" id="QFPX01000026">
    <property type="protein sequence ID" value="PZQ51162.1"/>
    <property type="molecule type" value="Genomic_DNA"/>
</dbReference>
<feature type="modified residue" description="4-aspartylphosphate" evidence="6">
    <location>
        <position position="1174"/>
    </location>
</feature>
<evidence type="ECO:0000259" key="10">
    <source>
        <dbReference type="PROSITE" id="PS50113"/>
    </source>
</evidence>
<dbReference type="Pfam" id="PF00512">
    <property type="entry name" value="HisKA"/>
    <property type="match status" value="1"/>
</dbReference>
<dbReference type="InterPro" id="IPR003661">
    <property type="entry name" value="HisK_dim/P_dom"/>
</dbReference>